<comment type="caution">
    <text evidence="1">The sequence shown here is derived from an EMBL/GenBank/DDBJ whole genome shotgun (WGS) entry which is preliminary data.</text>
</comment>
<name>A0A919T894_9ACTN</name>
<evidence type="ECO:0000313" key="1">
    <source>
        <dbReference type="EMBL" id="GIM90953.1"/>
    </source>
</evidence>
<sequence length="242" mass="25710">MDRIIARQRHRQGLSRVAAGGAAALGVVLAVAAGVSLTGGTTRPAPLPAASPTSKPVGFILQTRTEAGRQETLDRLRTALENSTRMYAPGAAWIFMPDVPGAKRTPDGHPIMWANTPVVTFEGRSGIVAGGRKGGFFLSVRPIGIQSDGTSTPMRECDGSVAVCESTRTPKGLDLVHWIDRPQQLYTLYGTQIRLRGGNWSLTLQAVNYFGGDPGRVSADRPALTRSQLDAIATEMADLFAG</sequence>
<evidence type="ECO:0000313" key="2">
    <source>
        <dbReference type="Proteomes" id="UP000677082"/>
    </source>
</evidence>
<proteinExistence type="predicted"/>
<dbReference type="Proteomes" id="UP000677082">
    <property type="component" value="Unassembled WGS sequence"/>
</dbReference>
<organism evidence="1 2">
    <name type="scientific">Paractinoplanes toevensis</name>
    <dbReference type="NCBI Taxonomy" id="571911"/>
    <lineage>
        <taxon>Bacteria</taxon>
        <taxon>Bacillati</taxon>
        <taxon>Actinomycetota</taxon>
        <taxon>Actinomycetes</taxon>
        <taxon>Micromonosporales</taxon>
        <taxon>Micromonosporaceae</taxon>
        <taxon>Paractinoplanes</taxon>
    </lineage>
</organism>
<dbReference type="EMBL" id="BOQN01000038">
    <property type="protein sequence ID" value="GIM90953.1"/>
    <property type="molecule type" value="Genomic_DNA"/>
</dbReference>
<reference evidence="1 2" key="1">
    <citation type="submission" date="2021-03" db="EMBL/GenBank/DDBJ databases">
        <title>Whole genome shotgun sequence of Actinoplanes toevensis NBRC 105298.</title>
        <authorList>
            <person name="Komaki H."/>
            <person name="Tamura T."/>
        </authorList>
    </citation>
    <scope>NUCLEOTIDE SEQUENCE [LARGE SCALE GENOMIC DNA]</scope>
    <source>
        <strain evidence="1 2">NBRC 105298</strain>
    </source>
</reference>
<accession>A0A919T894</accession>
<dbReference type="AlphaFoldDB" id="A0A919T894"/>
<keyword evidence="2" id="KW-1185">Reference proteome</keyword>
<protein>
    <submittedName>
        <fullName evidence="1">Uncharacterized protein</fullName>
    </submittedName>
</protein>
<gene>
    <name evidence="1" type="ORF">Ato02nite_027460</name>
</gene>